<dbReference type="SUPFAM" id="SSF53383">
    <property type="entry name" value="PLP-dependent transferases"/>
    <property type="match status" value="1"/>
</dbReference>
<dbReference type="VEuPathDB" id="FungiDB:GVI51_K08437"/>
<comment type="similarity">
    <text evidence="2">Belongs to the class-I pyridoxal-phosphate-dependent aminotransferase family.</text>
</comment>
<sequence>MTLNYASVQCVLRMRSAVMLGRRRLSRKALKQSTLFDIPMAPPDGVLGLTETFNADENPNKINLTVGVYKDGWGQVTTFPSVAQAQKIIDMDVGMNTDLSYLPISGCEDFKKHTINFLYRDSCPQDGPALIKNDRISFIQTLSGTGALAVASRLLSSFISKKIWIPKPSWPNHTNIFTQNGFTNPRFYSYYDRGDLTIGRWLQELRHEVGKDSNTKTPHCIVLHACCHNPTGLDPTKKQWEDIMDTIYELGMIPIIDMAYQGLESGKLIDDAYLLRLCLDTSRYRSWDNGLYLCQSFAKNMGLYGERVGSLSIVAPEHVPGVKEVLDSQLKQIIRSMYSSPPGYGSRVAKLVLSNDKLKYQWYSDVETMVNRLKSVREMIHERLQWEEIVNFEQQHGMFYFTKLGPDIVKKLREQYSIYLTNDGRMSLSGVNKSNVDYLCNSIKAVTSSKTLL</sequence>
<comment type="subunit">
    <text evidence="3 8">Homodimer.</text>
</comment>
<dbReference type="GO" id="GO:0006533">
    <property type="term" value="P:L-aspartate catabolic process"/>
    <property type="evidence" value="ECO:0007669"/>
    <property type="project" value="TreeGrafter"/>
</dbReference>
<dbReference type="VEuPathDB" id="FungiDB:CAGL0K08580g"/>
<dbReference type="GO" id="GO:0004069">
    <property type="term" value="F:L-aspartate:2-oxoglutarate aminotransferase activity"/>
    <property type="evidence" value="ECO:0007669"/>
    <property type="project" value="UniProtKB-EC"/>
</dbReference>
<dbReference type="PRINTS" id="PR00799">
    <property type="entry name" value="TRANSAMINASE"/>
</dbReference>
<dbReference type="Proteomes" id="UP000054886">
    <property type="component" value="Unassembled WGS sequence"/>
</dbReference>
<dbReference type="InterPro" id="IPR015422">
    <property type="entry name" value="PyrdxlP-dep_Trfase_small"/>
</dbReference>
<dbReference type="Gene3D" id="3.40.640.10">
    <property type="entry name" value="Type I PLP-dependent aspartate aminotransferase-like (Major domain)"/>
    <property type="match status" value="1"/>
</dbReference>
<reference evidence="10 11" key="1">
    <citation type="submission" date="2015-10" db="EMBL/GenBank/DDBJ databases">
        <title>Draft genomes sequences of Candida glabrata isolates 1A, 1B, 2A, 2B, 3A and 3B.</title>
        <authorList>
            <person name="Haavelsrud O.E."/>
            <person name="Gaustad P."/>
        </authorList>
    </citation>
    <scope>NUCLEOTIDE SEQUENCE [LARGE SCALE GENOMIC DNA]</scope>
    <source>
        <strain evidence="10">910700640</strain>
    </source>
</reference>
<dbReference type="Gene3D" id="3.90.1150.10">
    <property type="entry name" value="Aspartate Aminotransferase, domain 1"/>
    <property type="match status" value="1"/>
</dbReference>
<dbReference type="GO" id="GO:0005739">
    <property type="term" value="C:mitochondrion"/>
    <property type="evidence" value="ECO:0007669"/>
    <property type="project" value="EnsemblFungi"/>
</dbReference>
<evidence type="ECO:0000256" key="2">
    <source>
        <dbReference type="ARBA" id="ARBA00007441"/>
    </source>
</evidence>
<keyword evidence="5 8" id="KW-0808">Transferase</keyword>
<dbReference type="EC" id="2.6.1.1" evidence="8"/>
<evidence type="ECO:0000256" key="8">
    <source>
        <dbReference type="RuleBase" id="RU000480"/>
    </source>
</evidence>
<keyword evidence="6" id="KW-0663">Pyridoxal phosphate</keyword>
<comment type="miscellaneous">
    <text evidence="8">In eukaryotes there are cytoplasmic, mitochondrial and chloroplastic isozymes.</text>
</comment>
<dbReference type="VEuPathDB" id="FungiDB:GWK60_K08393"/>
<dbReference type="PANTHER" id="PTHR11879">
    <property type="entry name" value="ASPARTATE AMINOTRANSFERASE"/>
    <property type="match status" value="1"/>
</dbReference>
<dbReference type="VEuPathDB" id="FungiDB:B1J91_K08580g"/>
<feature type="domain" description="Aminotransferase class I/classII large" evidence="9">
    <location>
        <begin position="60"/>
        <end position="443"/>
    </location>
</feature>
<comment type="cofactor">
    <cofactor evidence="1">
        <name>pyridoxal 5'-phosphate</name>
        <dbReference type="ChEBI" id="CHEBI:597326"/>
    </cofactor>
</comment>
<evidence type="ECO:0000256" key="1">
    <source>
        <dbReference type="ARBA" id="ARBA00001933"/>
    </source>
</evidence>
<dbReference type="AlphaFoldDB" id="A0A0W0DE78"/>
<dbReference type="InterPro" id="IPR015424">
    <property type="entry name" value="PyrdxlP-dep_Trfase"/>
</dbReference>
<comment type="catalytic activity">
    <reaction evidence="7 8">
        <text>L-aspartate + 2-oxoglutarate = oxaloacetate + L-glutamate</text>
        <dbReference type="Rhea" id="RHEA:21824"/>
        <dbReference type="ChEBI" id="CHEBI:16452"/>
        <dbReference type="ChEBI" id="CHEBI:16810"/>
        <dbReference type="ChEBI" id="CHEBI:29985"/>
        <dbReference type="ChEBI" id="CHEBI:29991"/>
        <dbReference type="EC" id="2.6.1.1"/>
    </reaction>
</comment>
<evidence type="ECO:0000313" key="11">
    <source>
        <dbReference type="Proteomes" id="UP000054886"/>
    </source>
</evidence>
<evidence type="ECO:0000256" key="5">
    <source>
        <dbReference type="ARBA" id="ARBA00022679"/>
    </source>
</evidence>
<protein>
    <recommendedName>
        <fullName evidence="8">Aspartate aminotransferase</fullName>
        <ecNumber evidence="8">2.6.1.1</ecNumber>
    </recommendedName>
</protein>
<dbReference type="InterPro" id="IPR004839">
    <property type="entry name" value="Aminotransferase_I/II_large"/>
</dbReference>
<evidence type="ECO:0000256" key="4">
    <source>
        <dbReference type="ARBA" id="ARBA00022576"/>
    </source>
</evidence>
<comment type="caution">
    <text evidence="10">The sequence shown here is derived from an EMBL/GenBank/DDBJ whole genome shotgun (WGS) entry which is preliminary data.</text>
</comment>
<dbReference type="InterPro" id="IPR000796">
    <property type="entry name" value="Asp_trans"/>
</dbReference>
<dbReference type="InterPro" id="IPR015421">
    <property type="entry name" value="PyrdxlP-dep_Trfase_major"/>
</dbReference>
<dbReference type="FunFam" id="3.40.640.10:FF:000066">
    <property type="entry name" value="Aspartate aminotransferase"/>
    <property type="match status" value="1"/>
</dbReference>
<name>A0A0W0DE78_CANGB</name>
<evidence type="ECO:0000313" key="10">
    <source>
        <dbReference type="EMBL" id="KTB02665.1"/>
    </source>
</evidence>
<evidence type="ECO:0000259" key="9">
    <source>
        <dbReference type="Pfam" id="PF00155"/>
    </source>
</evidence>
<evidence type="ECO:0000256" key="7">
    <source>
        <dbReference type="ARBA" id="ARBA00049185"/>
    </source>
</evidence>
<gene>
    <name evidence="10" type="ORF">AO440_003612</name>
</gene>
<keyword evidence="4 8" id="KW-0032">Aminotransferase</keyword>
<evidence type="ECO:0000256" key="6">
    <source>
        <dbReference type="ARBA" id="ARBA00022898"/>
    </source>
</evidence>
<dbReference type="GO" id="GO:0030170">
    <property type="term" value="F:pyridoxal phosphate binding"/>
    <property type="evidence" value="ECO:0007669"/>
    <property type="project" value="InterPro"/>
</dbReference>
<dbReference type="InterPro" id="IPR004838">
    <property type="entry name" value="NHTrfase_class1_PyrdxlP-BS"/>
</dbReference>
<dbReference type="PROSITE" id="PS00105">
    <property type="entry name" value="AA_TRANSFER_CLASS_1"/>
    <property type="match status" value="1"/>
</dbReference>
<proteinExistence type="inferred from homology"/>
<dbReference type="CDD" id="cd00609">
    <property type="entry name" value="AAT_like"/>
    <property type="match status" value="1"/>
</dbReference>
<dbReference type="EMBL" id="LLZZ01000123">
    <property type="protein sequence ID" value="KTB02665.1"/>
    <property type="molecule type" value="Genomic_DNA"/>
</dbReference>
<dbReference type="Pfam" id="PF00155">
    <property type="entry name" value="Aminotran_1_2"/>
    <property type="match status" value="1"/>
</dbReference>
<evidence type="ECO:0000256" key="3">
    <source>
        <dbReference type="ARBA" id="ARBA00011738"/>
    </source>
</evidence>
<organism evidence="10 11">
    <name type="scientific">Candida glabrata</name>
    <name type="common">Yeast</name>
    <name type="synonym">Torulopsis glabrata</name>
    <dbReference type="NCBI Taxonomy" id="5478"/>
    <lineage>
        <taxon>Eukaryota</taxon>
        <taxon>Fungi</taxon>
        <taxon>Dikarya</taxon>
        <taxon>Ascomycota</taxon>
        <taxon>Saccharomycotina</taxon>
        <taxon>Saccharomycetes</taxon>
        <taxon>Saccharomycetales</taxon>
        <taxon>Saccharomycetaceae</taxon>
        <taxon>Nakaseomyces</taxon>
    </lineage>
</organism>
<accession>A0A0W0DE78</accession>
<dbReference type="PANTHER" id="PTHR11879:SF22">
    <property type="entry name" value="ASPARTATE AMINOTRANSFERASE, MITOCHONDRIAL"/>
    <property type="match status" value="1"/>
</dbReference>